<evidence type="ECO:0000256" key="4">
    <source>
        <dbReference type="ARBA" id="ARBA00022989"/>
    </source>
</evidence>
<feature type="transmembrane region" description="Helical" evidence="10">
    <location>
        <begin position="32"/>
        <end position="52"/>
    </location>
</feature>
<dbReference type="Pfam" id="PF02537">
    <property type="entry name" value="CRCB"/>
    <property type="match status" value="1"/>
</dbReference>
<comment type="activity regulation">
    <text evidence="10">Na(+) is not transported, but it plays an essential structural role and its presence is essential for fluoride channel function.</text>
</comment>
<dbReference type="EMBL" id="AODG01000005">
    <property type="protein sequence ID" value="EUJ29307.1"/>
    <property type="molecule type" value="Genomic_DNA"/>
</dbReference>
<feature type="binding site" evidence="10">
    <location>
        <position position="72"/>
    </location>
    <ligand>
        <name>Na(+)</name>
        <dbReference type="ChEBI" id="CHEBI:29101"/>
        <note>structural</note>
    </ligand>
</feature>
<dbReference type="PANTHER" id="PTHR28259">
    <property type="entry name" value="FLUORIDE EXPORT PROTEIN 1-RELATED"/>
    <property type="match status" value="1"/>
</dbReference>
<evidence type="ECO:0000256" key="7">
    <source>
        <dbReference type="ARBA" id="ARBA00035120"/>
    </source>
</evidence>
<comment type="caution">
    <text evidence="11">The sequence shown here is derived from an EMBL/GenBank/DDBJ whole genome shotgun (WGS) entry which is preliminary data.</text>
</comment>
<name>A0A829R8Y5_LISGR</name>
<feature type="transmembrane region" description="Helical" evidence="10">
    <location>
        <begin position="93"/>
        <end position="115"/>
    </location>
</feature>
<evidence type="ECO:0000256" key="3">
    <source>
        <dbReference type="ARBA" id="ARBA00022692"/>
    </source>
</evidence>
<evidence type="ECO:0000256" key="8">
    <source>
        <dbReference type="ARBA" id="ARBA00035585"/>
    </source>
</evidence>
<dbReference type="PANTHER" id="PTHR28259:SF1">
    <property type="entry name" value="FLUORIDE EXPORT PROTEIN 1-RELATED"/>
    <property type="match status" value="1"/>
</dbReference>
<dbReference type="AlphaFoldDB" id="A0A829R8Y5"/>
<evidence type="ECO:0000256" key="6">
    <source>
        <dbReference type="ARBA" id="ARBA00023303"/>
    </source>
</evidence>
<evidence type="ECO:0000256" key="9">
    <source>
        <dbReference type="ARBA" id="ARBA00049940"/>
    </source>
</evidence>
<comment type="subcellular location">
    <subcellularLocation>
        <location evidence="1 10">Cell membrane</location>
        <topology evidence="1 10">Multi-pass membrane protein</topology>
    </subcellularLocation>
</comment>
<dbReference type="GO" id="GO:0062054">
    <property type="term" value="F:fluoride channel activity"/>
    <property type="evidence" value="ECO:0007669"/>
    <property type="project" value="UniProtKB-UniRule"/>
</dbReference>
<evidence type="ECO:0000313" key="11">
    <source>
        <dbReference type="EMBL" id="EUJ29307.1"/>
    </source>
</evidence>
<comment type="catalytic activity">
    <reaction evidence="8">
        <text>fluoride(in) = fluoride(out)</text>
        <dbReference type="Rhea" id="RHEA:76159"/>
        <dbReference type="ChEBI" id="CHEBI:17051"/>
    </reaction>
    <physiologicalReaction direction="left-to-right" evidence="8">
        <dbReference type="Rhea" id="RHEA:76160"/>
    </physiologicalReaction>
</comment>
<gene>
    <name evidence="10" type="primary">fluC</name>
    <name evidence="10" type="synonym">crcB</name>
    <name evidence="11" type="ORF">LMUR_04253</name>
</gene>
<dbReference type="RefSeq" id="WP_036104673.1">
    <property type="nucleotide sequence ID" value="NZ_AODG01000005.1"/>
</dbReference>
<keyword evidence="10" id="KW-0915">Sodium</keyword>
<evidence type="ECO:0000256" key="5">
    <source>
        <dbReference type="ARBA" id="ARBA00023136"/>
    </source>
</evidence>
<keyword evidence="4 10" id="KW-1133">Transmembrane helix</keyword>
<organism evidence="11 12">
    <name type="scientific">Listeria grayi FSL F6-1183</name>
    <dbReference type="NCBI Taxonomy" id="1265827"/>
    <lineage>
        <taxon>Bacteria</taxon>
        <taxon>Bacillati</taxon>
        <taxon>Bacillota</taxon>
        <taxon>Bacilli</taxon>
        <taxon>Bacillales</taxon>
        <taxon>Listeriaceae</taxon>
        <taxon>Listeria</taxon>
    </lineage>
</organism>
<dbReference type="GO" id="GO:0046872">
    <property type="term" value="F:metal ion binding"/>
    <property type="evidence" value="ECO:0007669"/>
    <property type="project" value="UniProtKB-KW"/>
</dbReference>
<comment type="similarity">
    <text evidence="7 10">Belongs to the fluoride channel Fluc/FEX (TC 1.A.43) family.</text>
</comment>
<accession>A0A829R8Y5</accession>
<feature type="binding site" evidence="10">
    <location>
        <position position="75"/>
    </location>
    <ligand>
        <name>Na(+)</name>
        <dbReference type="ChEBI" id="CHEBI:29101"/>
        <note>structural</note>
    </ligand>
</feature>
<keyword evidence="3 10" id="KW-0812">Transmembrane</keyword>
<dbReference type="HAMAP" id="MF_00454">
    <property type="entry name" value="FluC"/>
    <property type="match status" value="1"/>
</dbReference>
<protein>
    <recommendedName>
        <fullName evidence="10">Fluoride-specific ion channel FluC</fullName>
    </recommendedName>
</protein>
<sequence length="130" mass="14216">MYYYGYILFFGALGGMARYGVSVIVPDGLFPWHTLIVNLVGSFLLGFAVSYLQSRKIFSQAFISGIGTGFIGTFTTFSTFSMETIQLLEAGHVGLAMTYGIISAVAGLVLAFYGFSISARLQRRRTLHVD</sequence>
<dbReference type="Proteomes" id="UP000019251">
    <property type="component" value="Unassembled WGS sequence"/>
</dbReference>
<keyword evidence="10" id="KW-0479">Metal-binding</keyword>
<evidence type="ECO:0000313" key="12">
    <source>
        <dbReference type="Proteomes" id="UP000019251"/>
    </source>
</evidence>
<reference evidence="11 12" key="1">
    <citation type="submission" date="2012-12" db="EMBL/GenBank/DDBJ databases">
        <title>Novel taxa of Listeriaceae from agricultural environments in the United States.</title>
        <authorList>
            <person name="den Bakker H.C."/>
            <person name="Allred A."/>
            <person name="Warchocki S."/>
            <person name="Wright E.M."/>
            <person name="Burrell A."/>
            <person name="Nightingale K.K."/>
            <person name="Kephart D."/>
            <person name="Wiedmann M."/>
        </authorList>
    </citation>
    <scope>NUCLEOTIDE SEQUENCE [LARGE SCALE GENOMIC DNA]</scope>
    <source>
        <strain evidence="11 12">FSL F6-1183</strain>
    </source>
</reference>
<evidence type="ECO:0000256" key="2">
    <source>
        <dbReference type="ARBA" id="ARBA00022475"/>
    </source>
</evidence>
<dbReference type="GO" id="GO:0140114">
    <property type="term" value="P:cellular detoxification of fluoride"/>
    <property type="evidence" value="ECO:0007669"/>
    <property type="project" value="UniProtKB-UniRule"/>
</dbReference>
<keyword evidence="6 10" id="KW-0407">Ion channel</keyword>
<keyword evidence="2 10" id="KW-1003">Cell membrane</keyword>
<dbReference type="InterPro" id="IPR003691">
    <property type="entry name" value="FluC"/>
</dbReference>
<evidence type="ECO:0000256" key="1">
    <source>
        <dbReference type="ARBA" id="ARBA00004651"/>
    </source>
</evidence>
<evidence type="ECO:0000256" key="10">
    <source>
        <dbReference type="HAMAP-Rule" id="MF_00454"/>
    </source>
</evidence>
<dbReference type="GO" id="GO:0005886">
    <property type="term" value="C:plasma membrane"/>
    <property type="evidence" value="ECO:0007669"/>
    <property type="project" value="UniProtKB-SubCell"/>
</dbReference>
<keyword evidence="10" id="KW-0813">Transport</keyword>
<feature type="transmembrane region" description="Helical" evidence="10">
    <location>
        <begin position="7"/>
        <end position="26"/>
    </location>
</feature>
<feature type="transmembrane region" description="Helical" evidence="10">
    <location>
        <begin position="61"/>
        <end position="81"/>
    </location>
</feature>
<comment type="function">
    <text evidence="9 10">Fluoride-specific ion channel. Important for reducing fluoride concentration in the cell, thus reducing its toxicity.</text>
</comment>
<keyword evidence="5 10" id="KW-0472">Membrane</keyword>
<proteinExistence type="inferred from homology"/>
<keyword evidence="10" id="KW-0406">Ion transport</keyword>